<protein>
    <submittedName>
        <fullName evidence="1">Uncharacterized protein</fullName>
    </submittedName>
</protein>
<evidence type="ECO:0000313" key="1">
    <source>
        <dbReference type="EMBL" id="MCK0086965.1"/>
    </source>
</evidence>
<dbReference type="AlphaFoldDB" id="A0AAW5F5A8"/>
<evidence type="ECO:0000313" key="2">
    <source>
        <dbReference type="Proteomes" id="UP001203136"/>
    </source>
</evidence>
<name>A0AAW5F5A8_CLOSY</name>
<dbReference type="EMBL" id="JAINVB010000001">
    <property type="protein sequence ID" value="MCK0086965.1"/>
    <property type="molecule type" value="Genomic_DNA"/>
</dbReference>
<proteinExistence type="predicted"/>
<gene>
    <name evidence="1" type="ORF">K5I21_13985</name>
</gene>
<organism evidence="1 2">
    <name type="scientific">Clostridium symbiosum</name>
    <name type="common">Bacteroides symbiosus</name>
    <dbReference type="NCBI Taxonomy" id="1512"/>
    <lineage>
        <taxon>Bacteria</taxon>
        <taxon>Bacillati</taxon>
        <taxon>Bacillota</taxon>
        <taxon>Clostridia</taxon>
        <taxon>Lachnospirales</taxon>
        <taxon>Lachnospiraceae</taxon>
        <taxon>Otoolea</taxon>
    </lineage>
</organism>
<accession>A0AAW5F5A8</accession>
<reference evidence="1" key="1">
    <citation type="journal article" date="2022" name="Cell Host Microbe">
        <title>Colonization of the live biotherapeutic product VE303 and modulation of the microbiota and metabolites in healthy volunteers.</title>
        <authorList>
            <person name="Dsouza M."/>
            <person name="Menon R."/>
            <person name="Crossette E."/>
            <person name="Bhattarai S.K."/>
            <person name="Schneider J."/>
            <person name="Kim Y.G."/>
            <person name="Reddy S."/>
            <person name="Caballero S."/>
            <person name="Felix C."/>
            <person name="Cornacchione L."/>
            <person name="Hendrickson J."/>
            <person name="Watson A.R."/>
            <person name="Minot S.S."/>
            <person name="Greenfield N."/>
            <person name="Schopf L."/>
            <person name="Szabady R."/>
            <person name="Patarroyo J."/>
            <person name="Smith W."/>
            <person name="Harrison P."/>
            <person name="Kuijper E.J."/>
            <person name="Kelly C.P."/>
            <person name="Olle B."/>
            <person name="Bobilev D."/>
            <person name="Silber J.L."/>
            <person name="Bucci V."/>
            <person name="Roberts B."/>
            <person name="Faith J."/>
            <person name="Norman J.M."/>
        </authorList>
    </citation>
    <scope>NUCLEOTIDE SEQUENCE</scope>
    <source>
        <strain evidence="1">VE303-04</strain>
    </source>
</reference>
<comment type="caution">
    <text evidence="1">The sequence shown here is derived from an EMBL/GenBank/DDBJ whole genome shotgun (WGS) entry which is preliminary data.</text>
</comment>
<sequence>MSIYGINEVGSVALSLNQLDPNGNYIAEERSIEIMVPGVDTGYDATGEEVYRNNGLRIVAKTILEDSSEYSSDMYVLMLAENTSGRTLTIDDTYDSLSVNGYMTDYSFYSAELADGESAALEIRLQESSLEENQIASVSDISEIEVGFEIKADRDIIDEPTVLIQFDS</sequence>
<dbReference type="RefSeq" id="WP_024738467.1">
    <property type="nucleotide sequence ID" value="NZ_CABHNX010000157.1"/>
</dbReference>
<dbReference type="Proteomes" id="UP001203136">
    <property type="component" value="Unassembled WGS sequence"/>
</dbReference>